<name>A0A5S3Z9U5_9GAMM</name>
<evidence type="ECO:0000313" key="1">
    <source>
        <dbReference type="EMBL" id="TMP88347.1"/>
    </source>
</evidence>
<reference evidence="2" key="2">
    <citation type="submission" date="2019-06" db="EMBL/GenBank/DDBJ databases">
        <title>Co-occurence of chitin degradation, pigmentation and bioactivity in marine Pseudoalteromonas.</title>
        <authorList>
            <person name="Sonnenschein E.C."/>
            <person name="Bech P.K."/>
        </authorList>
    </citation>
    <scope>NUCLEOTIDE SEQUENCE [LARGE SCALE GENOMIC DNA]</scope>
    <source>
        <strain evidence="2">S2897</strain>
    </source>
</reference>
<evidence type="ECO:0000313" key="2">
    <source>
        <dbReference type="Proteomes" id="UP000305874"/>
    </source>
</evidence>
<dbReference type="Proteomes" id="UP000305874">
    <property type="component" value="Unassembled WGS sequence"/>
</dbReference>
<reference evidence="1 2" key="1">
    <citation type="submission" date="2017-12" db="EMBL/GenBank/DDBJ databases">
        <authorList>
            <person name="Paulsen S."/>
            <person name="Gram L.K."/>
        </authorList>
    </citation>
    <scope>NUCLEOTIDE SEQUENCE [LARGE SCALE GENOMIC DNA]</scope>
    <source>
        <strain evidence="1 2">S2897</strain>
    </source>
</reference>
<protein>
    <submittedName>
        <fullName evidence="1">Uncharacterized protein</fullName>
    </submittedName>
</protein>
<accession>A0A5S3Z9U5</accession>
<sequence>MPTYLVNKRAQSNGDHEVHEDTCNHLPDLSNRMNLGWHADCVSAVREAKKMYNTANGCKFCSEYCHTS</sequence>
<comment type="caution">
    <text evidence="1">The sequence shown here is derived from an EMBL/GenBank/DDBJ whole genome shotgun (WGS) entry which is preliminary data.</text>
</comment>
<organism evidence="1 2">
    <name type="scientific">Pseudoalteromonas ruthenica</name>
    <dbReference type="NCBI Taxonomy" id="151081"/>
    <lineage>
        <taxon>Bacteria</taxon>
        <taxon>Pseudomonadati</taxon>
        <taxon>Pseudomonadota</taxon>
        <taxon>Gammaproteobacteria</taxon>
        <taxon>Alteromonadales</taxon>
        <taxon>Pseudoalteromonadaceae</taxon>
        <taxon>Pseudoalteromonas</taxon>
    </lineage>
</organism>
<dbReference type="AlphaFoldDB" id="A0A5S3Z9U5"/>
<dbReference type="EMBL" id="PNCG01000002">
    <property type="protein sequence ID" value="TMP88347.1"/>
    <property type="molecule type" value="Genomic_DNA"/>
</dbReference>
<proteinExistence type="predicted"/>
<gene>
    <name evidence="1" type="ORF">CWC05_02620</name>
</gene>